<sequence length="330" mass="36811">MATLPIDDNLVSKFRPTKVLRDVEKGKKITSVNFDDSGELCLCCSTDDMLHLYNCTTGKFVRSFASKKYGAHLACFSHHSTSTVYASTKEGDTLRFLDLNSNRYIRYFVGHKDKVISLDVSPVDELFLSTSLDNTLRLWDMRSSTCQGLLNITSPAVAAFDATASLFAVASLSTLTISLYNIKSFDLKPFQQFSFPKPPYGVTVSHIEFSTDGECILLSLSSGGFLVLNAYTGKVMLQNQDQSASVTEESLKYSSACLTPDSKYVFGREDNKHVAVYNLHDNSRHSSLQRPICQLDMDMEVPSIIRFNPRYAEFITAVDDSLTFWTSDVS</sequence>
<dbReference type="Gene3D" id="2.130.10.10">
    <property type="entry name" value="YVTN repeat-like/Quinoprotein amine dehydrogenase"/>
    <property type="match status" value="1"/>
</dbReference>
<evidence type="ECO:0000256" key="5">
    <source>
        <dbReference type="ARBA" id="ARBA00023242"/>
    </source>
</evidence>
<dbReference type="EMBL" id="KE651167">
    <property type="protein sequence ID" value="EEB08285.1"/>
    <property type="molecule type" value="Genomic_DNA"/>
</dbReference>
<gene>
    <name evidence="8" type="primary">swd2</name>
    <name evidence="7" type="ORF">SJAG_03431</name>
</gene>
<dbReference type="SUPFAM" id="SSF50978">
    <property type="entry name" value="WD40 repeat-like"/>
    <property type="match status" value="1"/>
</dbReference>
<evidence type="ECO:0000256" key="3">
    <source>
        <dbReference type="ARBA" id="ARBA00022574"/>
    </source>
</evidence>
<dbReference type="GeneID" id="7051629"/>
<dbReference type="STRING" id="402676.B6K478"/>
<dbReference type="InterPro" id="IPR036322">
    <property type="entry name" value="WD40_repeat_dom_sf"/>
</dbReference>
<feature type="repeat" description="WD" evidence="6">
    <location>
        <begin position="108"/>
        <end position="149"/>
    </location>
</feature>
<evidence type="ECO:0000256" key="6">
    <source>
        <dbReference type="PROSITE-ProRule" id="PRU00221"/>
    </source>
</evidence>
<comment type="subcellular location">
    <subcellularLocation>
        <location evidence="1">Nucleus</location>
    </subcellularLocation>
</comment>
<dbReference type="OrthoDB" id="27537at2759"/>
<keyword evidence="3 6" id="KW-0853">WD repeat</keyword>
<dbReference type="InterPro" id="IPR037867">
    <property type="entry name" value="Swd2/WDR82"/>
</dbReference>
<dbReference type="InterPro" id="IPR015943">
    <property type="entry name" value="WD40/YVTN_repeat-like_dom_sf"/>
</dbReference>
<reference evidence="7 9" key="1">
    <citation type="journal article" date="2011" name="Science">
        <title>Comparative functional genomics of the fission yeasts.</title>
        <authorList>
            <person name="Rhind N."/>
            <person name="Chen Z."/>
            <person name="Yassour M."/>
            <person name="Thompson D.A."/>
            <person name="Haas B.J."/>
            <person name="Habib N."/>
            <person name="Wapinski I."/>
            <person name="Roy S."/>
            <person name="Lin M.F."/>
            <person name="Heiman D.I."/>
            <person name="Young S.K."/>
            <person name="Furuya K."/>
            <person name="Guo Y."/>
            <person name="Pidoux A."/>
            <person name="Chen H.M."/>
            <person name="Robbertse B."/>
            <person name="Goldberg J.M."/>
            <person name="Aoki K."/>
            <person name="Bayne E.H."/>
            <person name="Berlin A.M."/>
            <person name="Desjardins C.A."/>
            <person name="Dobbs E."/>
            <person name="Dukaj L."/>
            <person name="Fan L."/>
            <person name="FitzGerald M.G."/>
            <person name="French C."/>
            <person name="Gujja S."/>
            <person name="Hansen K."/>
            <person name="Keifenheim D."/>
            <person name="Levin J.Z."/>
            <person name="Mosher R.A."/>
            <person name="Mueller C.A."/>
            <person name="Pfiffner J."/>
            <person name="Priest M."/>
            <person name="Russ C."/>
            <person name="Smialowska A."/>
            <person name="Swoboda P."/>
            <person name="Sykes S.M."/>
            <person name="Vaughn M."/>
            <person name="Vengrova S."/>
            <person name="Yoder R."/>
            <person name="Zeng Q."/>
            <person name="Allshire R."/>
            <person name="Baulcombe D."/>
            <person name="Birren B.W."/>
            <person name="Brown W."/>
            <person name="Ekwall K."/>
            <person name="Kellis M."/>
            <person name="Leatherwood J."/>
            <person name="Levin H."/>
            <person name="Margalit H."/>
            <person name="Martienssen R."/>
            <person name="Nieduszynski C.A."/>
            <person name="Spatafora J.W."/>
            <person name="Friedman N."/>
            <person name="Dalgaard J.Z."/>
            <person name="Baumann P."/>
            <person name="Niki H."/>
            <person name="Regev A."/>
            <person name="Nusbaum C."/>
        </authorList>
    </citation>
    <scope>NUCLEOTIDE SEQUENCE [LARGE SCALE GENOMIC DNA]</scope>
    <source>
        <strain evidence="9">yFS275 / FY16936</strain>
    </source>
</reference>
<evidence type="ECO:0000256" key="1">
    <source>
        <dbReference type="ARBA" id="ARBA00004123"/>
    </source>
</evidence>
<dbReference type="eggNOG" id="KOG1446">
    <property type="taxonomic scope" value="Eukaryota"/>
</dbReference>
<dbReference type="PROSITE" id="PS50294">
    <property type="entry name" value="WD_REPEATS_REGION"/>
    <property type="match status" value="1"/>
</dbReference>
<evidence type="ECO:0000313" key="7">
    <source>
        <dbReference type="EMBL" id="EEB08285.1"/>
    </source>
</evidence>
<dbReference type="JaponicusDB" id="SJAG_03431">
    <property type="gene designation" value="swd2"/>
</dbReference>
<dbReference type="PROSITE" id="PS50082">
    <property type="entry name" value="WD_REPEATS_2"/>
    <property type="match status" value="1"/>
</dbReference>
<evidence type="ECO:0000313" key="9">
    <source>
        <dbReference type="Proteomes" id="UP000001744"/>
    </source>
</evidence>
<dbReference type="InterPro" id="IPR001680">
    <property type="entry name" value="WD40_rpt"/>
</dbReference>
<evidence type="ECO:0000256" key="2">
    <source>
        <dbReference type="ARBA" id="ARBA00005616"/>
    </source>
</evidence>
<dbReference type="Proteomes" id="UP000001744">
    <property type="component" value="Unassembled WGS sequence"/>
</dbReference>
<keyword evidence="4" id="KW-0677">Repeat</keyword>
<organism evidence="7 9">
    <name type="scientific">Schizosaccharomyces japonicus (strain yFS275 / FY16936)</name>
    <name type="common">Fission yeast</name>
    <dbReference type="NCBI Taxonomy" id="402676"/>
    <lineage>
        <taxon>Eukaryota</taxon>
        <taxon>Fungi</taxon>
        <taxon>Dikarya</taxon>
        <taxon>Ascomycota</taxon>
        <taxon>Taphrinomycotina</taxon>
        <taxon>Schizosaccharomycetes</taxon>
        <taxon>Schizosaccharomycetales</taxon>
        <taxon>Schizosaccharomycetaceae</taxon>
        <taxon>Schizosaccharomyces</taxon>
    </lineage>
</organism>
<dbReference type="RefSeq" id="XP_002174578.1">
    <property type="nucleotide sequence ID" value="XM_002174542.2"/>
</dbReference>
<dbReference type="GO" id="GO:0003682">
    <property type="term" value="F:chromatin binding"/>
    <property type="evidence" value="ECO:0000318"/>
    <property type="project" value="GO_Central"/>
</dbReference>
<dbReference type="PANTHER" id="PTHR19861">
    <property type="entry name" value="WD40 REPEAT PROTEIN SWD2"/>
    <property type="match status" value="1"/>
</dbReference>
<evidence type="ECO:0000256" key="4">
    <source>
        <dbReference type="ARBA" id="ARBA00022737"/>
    </source>
</evidence>
<dbReference type="OMA" id="KICVLNG"/>
<keyword evidence="9" id="KW-1185">Reference proteome</keyword>
<evidence type="ECO:0000313" key="8">
    <source>
        <dbReference type="JaponicusDB" id="SJAG_03431"/>
    </source>
</evidence>
<dbReference type="GO" id="GO:0016070">
    <property type="term" value="P:RNA metabolic process"/>
    <property type="evidence" value="ECO:0007669"/>
    <property type="project" value="UniProtKB-ARBA"/>
</dbReference>
<name>B6K478_SCHJY</name>
<protein>
    <submittedName>
        <fullName evidence="7">Set1C complex subunit Swd2.1</fullName>
    </submittedName>
</protein>
<dbReference type="AlphaFoldDB" id="B6K478"/>
<dbReference type="Pfam" id="PF00400">
    <property type="entry name" value="WD40"/>
    <property type="match status" value="2"/>
</dbReference>
<comment type="similarity">
    <text evidence="2">Belongs to the WD repeat SWD2 family.</text>
</comment>
<accession>B6K478</accession>
<dbReference type="PANTHER" id="PTHR19861:SF0">
    <property type="entry name" value="WD REPEAT-CONTAINING PROTEIN 82"/>
    <property type="match status" value="1"/>
</dbReference>
<dbReference type="HOGENOM" id="CLU_044117_3_0_1"/>
<dbReference type="SMART" id="SM00320">
    <property type="entry name" value="WD40"/>
    <property type="match status" value="2"/>
</dbReference>
<proteinExistence type="inferred from homology"/>
<keyword evidence="5" id="KW-0539">Nucleus</keyword>
<dbReference type="GO" id="GO:0048188">
    <property type="term" value="C:Set1C/COMPASS complex"/>
    <property type="evidence" value="ECO:0000318"/>
    <property type="project" value="GO_Central"/>
</dbReference>
<dbReference type="VEuPathDB" id="FungiDB:SJAG_03431"/>